<dbReference type="EMBL" id="JAZAVJ010000003">
    <property type="protein sequence ID" value="KAK7424788.1"/>
    <property type="molecule type" value="Genomic_DNA"/>
</dbReference>
<gene>
    <name evidence="1" type="ORF">QQX98_000372</name>
</gene>
<comment type="caution">
    <text evidence="1">The sequence shown here is derived from an EMBL/GenBank/DDBJ whole genome shotgun (WGS) entry which is preliminary data.</text>
</comment>
<evidence type="ECO:0000313" key="1">
    <source>
        <dbReference type="EMBL" id="KAK7424788.1"/>
    </source>
</evidence>
<protein>
    <submittedName>
        <fullName evidence="1">Uncharacterized protein</fullName>
    </submittedName>
</protein>
<name>A0ABR1HVS8_9HYPO</name>
<sequence length="315" mass="35845">MSASSQCLDVDIDETMTAIVEWECNDVTHYLTEPDHKTDGIKLQIRFCAKDSYALFELHIPLTLKGLTLLRLGFHLSQTLDVLVPIAAKDPLSPIRVQSGKVLDALRMLSKVTSFGIYIESIKLPKAELQAITDAVTLGRLKPFRCQERLNRMYHGTGAKVADLSTRVDDAPPLNKRRVGGQDEPTSQRALAWAEFNELRQMVTALQDRERDRQREDEDRQAKDKRLRRMVTVLKMRDQDRQGEIEAMQAKDKQIADDMEDFYNTLLELREGQEELSEKVDFISEHGVGSEGRDGLAEEAKNLVFDELSTLLSRN</sequence>
<accession>A0ABR1HVS8</accession>
<evidence type="ECO:0000313" key="2">
    <source>
        <dbReference type="Proteomes" id="UP001498476"/>
    </source>
</evidence>
<proteinExistence type="predicted"/>
<dbReference type="Proteomes" id="UP001498476">
    <property type="component" value="Unassembled WGS sequence"/>
</dbReference>
<organism evidence="1 2">
    <name type="scientific">Neonectria punicea</name>
    <dbReference type="NCBI Taxonomy" id="979145"/>
    <lineage>
        <taxon>Eukaryota</taxon>
        <taxon>Fungi</taxon>
        <taxon>Dikarya</taxon>
        <taxon>Ascomycota</taxon>
        <taxon>Pezizomycotina</taxon>
        <taxon>Sordariomycetes</taxon>
        <taxon>Hypocreomycetidae</taxon>
        <taxon>Hypocreales</taxon>
        <taxon>Nectriaceae</taxon>
        <taxon>Neonectria</taxon>
    </lineage>
</organism>
<keyword evidence="2" id="KW-1185">Reference proteome</keyword>
<reference evidence="1 2" key="1">
    <citation type="journal article" date="2025" name="Microbiol. Resour. Announc.">
        <title>Draft genome sequences for Neonectria magnoliae and Neonectria punicea, canker pathogens of Liriodendron tulipifera and Acer saccharum in West Virginia.</title>
        <authorList>
            <person name="Petronek H.M."/>
            <person name="Kasson M.T."/>
            <person name="Metheny A.M."/>
            <person name="Stauder C.M."/>
            <person name="Lovett B."/>
            <person name="Lynch S.C."/>
            <person name="Garnas J.R."/>
            <person name="Kasson L.R."/>
            <person name="Stajich J.E."/>
        </authorList>
    </citation>
    <scope>NUCLEOTIDE SEQUENCE [LARGE SCALE GENOMIC DNA]</scope>
    <source>
        <strain evidence="1 2">NRRL 64653</strain>
    </source>
</reference>